<sequence>MNSEISERLKALEKEVTFHKEESGKSKAEVDRLLGVLRELESERTEKDKAISELERSKGIALATTVMFEDPQALASHFGKGRTDSWLMAWAVCFVAQRAKSVAWQSSDLIYDRFLQMSSFSSAHMVGSWPSLLAQSE</sequence>
<dbReference type="Proteomes" id="UP001274896">
    <property type="component" value="Unassembled WGS sequence"/>
</dbReference>
<dbReference type="EMBL" id="JAUCMX010000007">
    <property type="protein sequence ID" value="KAK3539713.1"/>
    <property type="molecule type" value="Genomic_DNA"/>
</dbReference>
<feature type="coiled-coil region" evidence="1">
    <location>
        <begin position="2"/>
        <end position="57"/>
    </location>
</feature>
<dbReference type="InterPro" id="IPR019323">
    <property type="entry name" value="ELKS/CAST"/>
</dbReference>
<comment type="caution">
    <text evidence="2">The sequence shown here is derived from an EMBL/GenBank/DDBJ whole genome shotgun (WGS) entry which is preliminary data.</text>
</comment>
<proteinExistence type="predicted"/>
<evidence type="ECO:0000313" key="3">
    <source>
        <dbReference type="Proteomes" id="UP001274896"/>
    </source>
</evidence>
<dbReference type="Pfam" id="PF10174">
    <property type="entry name" value="Cast"/>
    <property type="match status" value="1"/>
</dbReference>
<accession>A0AAE0V4B1</accession>
<name>A0AAE0V4B1_9TELE</name>
<protein>
    <submittedName>
        <fullName evidence="2">Uncharacterized protein</fullName>
    </submittedName>
</protein>
<gene>
    <name evidence="2" type="ORF">QTP70_012044</name>
</gene>
<keyword evidence="3" id="KW-1185">Reference proteome</keyword>
<reference evidence="2" key="1">
    <citation type="submission" date="2023-06" db="EMBL/GenBank/DDBJ databases">
        <title>Male Hemibagrus guttatus genome.</title>
        <authorList>
            <person name="Bian C."/>
        </authorList>
    </citation>
    <scope>NUCLEOTIDE SEQUENCE</scope>
    <source>
        <strain evidence="2">Male_cb2023</strain>
        <tissue evidence="2">Muscle</tissue>
    </source>
</reference>
<keyword evidence="1" id="KW-0175">Coiled coil</keyword>
<evidence type="ECO:0000256" key="1">
    <source>
        <dbReference type="SAM" id="Coils"/>
    </source>
</evidence>
<dbReference type="AlphaFoldDB" id="A0AAE0V4B1"/>
<evidence type="ECO:0000313" key="2">
    <source>
        <dbReference type="EMBL" id="KAK3539713.1"/>
    </source>
</evidence>
<organism evidence="2 3">
    <name type="scientific">Hemibagrus guttatus</name>
    <dbReference type="NCBI Taxonomy" id="175788"/>
    <lineage>
        <taxon>Eukaryota</taxon>
        <taxon>Metazoa</taxon>
        <taxon>Chordata</taxon>
        <taxon>Craniata</taxon>
        <taxon>Vertebrata</taxon>
        <taxon>Euteleostomi</taxon>
        <taxon>Actinopterygii</taxon>
        <taxon>Neopterygii</taxon>
        <taxon>Teleostei</taxon>
        <taxon>Ostariophysi</taxon>
        <taxon>Siluriformes</taxon>
        <taxon>Bagridae</taxon>
        <taxon>Hemibagrus</taxon>
    </lineage>
</organism>